<dbReference type="InterPro" id="IPR011495">
    <property type="entry name" value="Sig_transdc_His_kin_sub2_dim/P"/>
</dbReference>
<dbReference type="Pfam" id="PF02518">
    <property type="entry name" value="HATPase_c"/>
    <property type="match status" value="1"/>
</dbReference>
<dbReference type="KEGG" id="mac:MA_0620"/>
<dbReference type="EnsemblBacteria" id="AAM04063">
    <property type="protein sequence ID" value="AAM04063"/>
    <property type="gene ID" value="MA_0620"/>
</dbReference>
<dbReference type="CDD" id="cd00130">
    <property type="entry name" value="PAS"/>
    <property type="match status" value="1"/>
</dbReference>
<dbReference type="Gene3D" id="3.30.450.20">
    <property type="entry name" value="PAS domain"/>
    <property type="match status" value="1"/>
</dbReference>
<dbReference type="InterPro" id="IPR035965">
    <property type="entry name" value="PAS-like_dom_sf"/>
</dbReference>
<dbReference type="InterPro" id="IPR000700">
    <property type="entry name" value="PAS-assoc_C"/>
</dbReference>
<reference evidence="5 6" key="1">
    <citation type="journal article" date="2002" name="Genome Res.">
        <title>The genome of Methanosarcina acetivorans reveals extensive metabolic and physiological diversity.</title>
        <authorList>
            <person name="Galagan J.E."/>
            <person name="Nusbaum C."/>
            <person name="Roy A."/>
            <person name="Endrizzi M.G."/>
            <person name="Macdonald P."/>
            <person name="FitzHugh W."/>
            <person name="Calvo S."/>
            <person name="Engels R."/>
            <person name="Smirnov S."/>
            <person name="Atnoor D."/>
            <person name="Brown A."/>
            <person name="Allen N."/>
            <person name="Naylor J."/>
            <person name="Stange-Thomann N."/>
            <person name="DeArellano K."/>
            <person name="Johnson R."/>
            <person name="Linton L."/>
            <person name="McEwan P."/>
            <person name="McKernan K."/>
            <person name="Talamas J."/>
            <person name="Tirrell A."/>
            <person name="Ye W."/>
            <person name="Zimmer A."/>
            <person name="Barber R.D."/>
            <person name="Cann I."/>
            <person name="Graham D.E."/>
            <person name="Grahame D.A."/>
            <person name="Guss A."/>
            <person name="Hedderich R."/>
            <person name="Ingram-Smith C."/>
            <person name="Kuettner C.H."/>
            <person name="Krzycki J.A."/>
            <person name="Leigh J.A."/>
            <person name="Li W."/>
            <person name="Liu J."/>
            <person name="Mukhopadhyay B."/>
            <person name="Reeve J.N."/>
            <person name="Smith K."/>
            <person name="Springer T.A."/>
            <person name="Umayam L.A."/>
            <person name="White O."/>
            <person name="White R.H."/>
            <person name="de Macario E.C."/>
            <person name="Ferry J.G."/>
            <person name="Jarrell K.F."/>
            <person name="Jing H."/>
            <person name="Macario A.J.L."/>
            <person name="Paulsen I."/>
            <person name="Pritchett M."/>
            <person name="Sowers K.R."/>
            <person name="Swanson R.V."/>
            <person name="Zinder S.H."/>
            <person name="Lander E."/>
            <person name="Metcalf W.W."/>
            <person name="Birren B."/>
        </authorList>
    </citation>
    <scope>NUCLEOTIDE SEQUENCE [LARGE SCALE GENOMIC DNA]</scope>
    <source>
        <strain evidence="6">ATCC 35395 / DSM 2834 / JCM 12185 / C2A</strain>
    </source>
</reference>
<feature type="transmembrane region" description="Helical" evidence="1">
    <location>
        <begin position="147"/>
        <end position="170"/>
    </location>
</feature>
<dbReference type="InterPro" id="IPR001610">
    <property type="entry name" value="PAC"/>
</dbReference>
<proteinExistence type="predicted"/>
<keyword evidence="1" id="KW-0472">Membrane</keyword>
<dbReference type="InterPro" id="IPR005467">
    <property type="entry name" value="His_kinase_dom"/>
</dbReference>
<dbReference type="InterPro" id="IPR003594">
    <property type="entry name" value="HATPase_dom"/>
</dbReference>
<dbReference type="EMBL" id="AE010299">
    <property type="protein sequence ID" value="AAM04063.1"/>
    <property type="molecule type" value="Genomic_DNA"/>
</dbReference>
<dbReference type="InterPro" id="IPR033425">
    <property type="entry name" value="MASE3"/>
</dbReference>
<feature type="transmembrane region" description="Helical" evidence="1">
    <location>
        <begin position="35"/>
        <end position="56"/>
    </location>
</feature>
<keyword evidence="1" id="KW-1133">Transmembrane helix</keyword>
<name>Q8TT20_METAC</name>
<evidence type="ECO:0000259" key="3">
    <source>
        <dbReference type="PROSITE" id="PS50112"/>
    </source>
</evidence>
<sequence>MYHIGGNTFKVKLHEAAVWIAIIGLLYLISLGNYLLFHTLVELFSVYVAYVIFLIVWKSRECLENRYLILVGIAFFFIGSVDLLHALTFSGMGVFRVPGINLTIQLWVLARYLEGISFLVAPLFLIRNRESGSKEAENMYGESLEDSVFAWKVFLVYAVITISCLFSVFFFNNFPAAYIEGSGLTPFKILSEYMVSFILLCSLLLLYITRDGFETKVFRLLAASIILTIFGELSFALYTHVDELPNLIGHYFKLLSFYLIYEAVVDVGFEEPCSLLFRELKHREEDFRQKAIFLGDEYSHICRMIGVNRSLEPNNKSFGDDENQEGSHSFLQHFPGIGFQLDEVFSPVSMQGPVEKMTGYRKEDLLSEKVSLMELIVPEDQHLIIENQQKLKSNPKFVAENEFRIRKKNGELIWVREITRSIQGSSEGSGKFQGLVYDITERKVAEEALEKIDRIRIKEIHHRIKNNLQVISSLLSLQAEKFEDREVIEAFRESQNRVASIAMIHEELHGGENLDSLDFADYLQKLTADLFDSYRVGKEGVSLKLDLENVYLGMDTAIPLGIIVNELVSNSLKHAFSDKNEGEISINLHSNDASHSLVELSCSEPEFLENDDFHYTLTVADNGRGIPEKMDFRNTDSLGLQLITILVEQIGGCIELNRDYGTEFVINFGNSEKL</sequence>
<dbReference type="SUPFAM" id="SSF55785">
    <property type="entry name" value="PYP-like sensor domain (PAS domain)"/>
    <property type="match status" value="1"/>
</dbReference>
<keyword evidence="1" id="KW-0812">Transmembrane</keyword>
<dbReference type="PROSITE" id="PS50112">
    <property type="entry name" value="PAS"/>
    <property type="match status" value="1"/>
</dbReference>
<feature type="transmembrane region" description="Helical" evidence="1">
    <location>
        <begin position="190"/>
        <end position="208"/>
    </location>
</feature>
<keyword evidence="6" id="KW-1185">Reference proteome</keyword>
<dbReference type="GO" id="GO:0007165">
    <property type="term" value="P:signal transduction"/>
    <property type="evidence" value="ECO:0000318"/>
    <property type="project" value="GO_Central"/>
</dbReference>
<dbReference type="Gene3D" id="3.30.565.10">
    <property type="entry name" value="Histidine kinase-like ATPase, C-terminal domain"/>
    <property type="match status" value="1"/>
</dbReference>
<dbReference type="InterPro" id="IPR036890">
    <property type="entry name" value="HATPase_C_sf"/>
</dbReference>
<dbReference type="SUPFAM" id="SSF55874">
    <property type="entry name" value="ATPase domain of HSP90 chaperone/DNA topoisomerase II/histidine kinase"/>
    <property type="match status" value="1"/>
</dbReference>
<dbReference type="PROSITE" id="PS50109">
    <property type="entry name" value="HIS_KIN"/>
    <property type="match status" value="1"/>
</dbReference>
<feature type="transmembrane region" description="Helical" evidence="1">
    <location>
        <begin position="104"/>
        <end position="126"/>
    </location>
</feature>
<feature type="domain" description="PAC" evidence="4">
    <location>
        <begin position="399"/>
        <end position="451"/>
    </location>
</feature>
<dbReference type="NCBIfam" id="TIGR00229">
    <property type="entry name" value="sensory_box"/>
    <property type="match status" value="1"/>
</dbReference>
<dbReference type="PhylomeDB" id="Q8TT20"/>
<feature type="domain" description="Histidine kinase" evidence="2">
    <location>
        <begin position="459"/>
        <end position="672"/>
    </location>
</feature>
<evidence type="ECO:0000313" key="6">
    <source>
        <dbReference type="Proteomes" id="UP000002487"/>
    </source>
</evidence>
<dbReference type="AlphaFoldDB" id="Q8TT20"/>
<dbReference type="PANTHER" id="PTHR43065:SF23">
    <property type="entry name" value="SENSOR HISTIDINE KINASE PDTAS"/>
    <property type="match status" value="1"/>
</dbReference>
<keyword evidence="5" id="KW-0418">Kinase</keyword>
<dbReference type="GO" id="GO:0000155">
    <property type="term" value="F:phosphorelay sensor kinase activity"/>
    <property type="evidence" value="ECO:0000318"/>
    <property type="project" value="GO_Central"/>
</dbReference>
<gene>
    <name evidence="5" type="ordered locus">MA_0620</name>
</gene>
<evidence type="ECO:0000259" key="2">
    <source>
        <dbReference type="PROSITE" id="PS50109"/>
    </source>
</evidence>
<accession>Q8TT20</accession>
<dbReference type="InParanoid" id="Q8TT20"/>
<dbReference type="PANTHER" id="PTHR43065">
    <property type="entry name" value="SENSOR HISTIDINE KINASE"/>
    <property type="match status" value="1"/>
</dbReference>
<dbReference type="Pfam" id="PF08447">
    <property type="entry name" value="PAS_3"/>
    <property type="match status" value="1"/>
</dbReference>
<organism evidence="5 6">
    <name type="scientific">Methanosarcina acetivorans (strain ATCC 35395 / DSM 2834 / JCM 12185 / C2A)</name>
    <dbReference type="NCBI Taxonomy" id="188937"/>
    <lineage>
        <taxon>Archaea</taxon>
        <taxon>Methanobacteriati</taxon>
        <taxon>Methanobacteriota</taxon>
        <taxon>Stenosarchaea group</taxon>
        <taxon>Methanomicrobia</taxon>
        <taxon>Methanosarcinales</taxon>
        <taxon>Methanosarcinaceae</taxon>
        <taxon>Methanosarcina</taxon>
    </lineage>
</organism>
<dbReference type="STRING" id="188937.MA_0620"/>
<dbReference type="SMART" id="SM00387">
    <property type="entry name" value="HATPase_c"/>
    <property type="match status" value="1"/>
</dbReference>
<dbReference type="Proteomes" id="UP000002487">
    <property type="component" value="Chromosome"/>
</dbReference>
<dbReference type="HOGENOM" id="CLU_000445_114_64_2"/>
<dbReference type="Pfam" id="PF17159">
    <property type="entry name" value="MASE3"/>
    <property type="match status" value="1"/>
</dbReference>
<feature type="transmembrane region" description="Helical" evidence="1">
    <location>
        <begin position="12"/>
        <end position="29"/>
    </location>
</feature>
<dbReference type="InterPro" id="IPR013655">
    <property type="entry name" value="PAS_fold_3"/>
</dbReference>
<evidence type="ECO:0000259" key="4">
    <source>
        <dbReference type="PROSITE" id="PS50113"/>
    </source>
</evidence>
<dbReference type="InterPro" id="IPR000014">
    <property type="entry name" value="PAS"/>
</dbReference>
<protein>
    <submittedName>
        <fullName evidence="5">Sensory transduction histidine kinase</fullName>
    </submittedName>
</protein>
<evidence type="ECO:0000256" key="1">
    <source>
        <dbReference type="SAM" id="Phobius"/>
    </source>
</evidence>
<keyword evidence="5" id="KW-0808">Transferase</keyword>
<feature type="transmembrane region" description="Helical" evidence="1">
    <location>
        <begin position="68"/>
        <end position="92"/>
    </location>
</feature>
<dbReference type="PROSITE" id="PS50113">
    <property type="entry name" value="PAC"/>
    <property type="match status" value="1"/>
</dbReference>
<evidence type="ECO:0000313" key="5">
    <source>
        <dbReference type="EMBL" id="AAM04063.1"/>
    </source>
</evidence>
<dbReference type="SMART" id="SM00086">
    <property type="entry name" value="PAC"/>
    <property type="match status" value="1"/>
</dbReference>
<feature type="domain" description="PAS" evidence="3">
    <location>
        <begin position="354"/>
        <end position="395"/>
    </location>
</feature>
<feature type="transmembrane region" description="Helical" evidence="1">
    <location>
        <begin position="220"/>
        <end position="238"/>
    </location>
</feature>
<dbReference type="Pfam" id="PF07568">
    <property type="entry name" value="HisKA_2"/>
    <property type="match status" value="1"/>
</dbReference>